<dbReference type="WBParaSite" id="Pan_g13747.t1">
    <property type="protein sequence ID" value="Pan_g13747.t1"/>
    <property type="gene ID" value="Pan_g13747"/>
</dbReference>
<sequence length="160" mass="18583">MSHSSNNTAIRRFTYDWLIRFAELCPFETHDVWKVGEFQEGPYNPFTSKYAISPMFTTLITRYMPNLYYMFEVRILNGEIQYPNDLQQPKRSANQKQTVFICGECNLTAVPPEKYRAAGLPKTDLYPPTGMFDTIECCDNNIANKQISCMFKTLNNTFNV</sequence>
<evidence type="ECO:0000313" key="1">
    <source>
        <dbReference type="Proteomes" id="UP000492821"/>
    </source>
</evidence>
<name>A0A7E4UXV9_PANRE</name>
<reference evidence="1" key="1">
    <citation type="journal article" date="2013" name="Genetics">
        <title>The draft genome and transcriptome of Panagrellus redivivus are shaped by the harsh demands of a free-living lifestyle.</title>
        <authorList>
            <person name="Srinivasan J."/>
            <person name="Dillman A.R."/>
            <person name="Macchietto M.G."/>
            <person name="Heikkinen L."/>
            <person name="Lakso M."/>
            <person name="Fracchia K.M."/>
            <person name="Antoshechkin I."/>
            <person name="Mortazavi A."/>
            <person name="Wong G."/>
            <person name="Sternberg P.W."/>
        </authorList>
    </citation>
    <scope>NUCLEOTIDE SEQUENCE [LARGE SCALE GENOMIC DNA]</scope>
    <source>
        <strain evidence="1">MT8872</strain>
    </source>
</reference>
<dbReference type="Proteomes" id="UP000492821">
    <property type="component" value="Unassembled WGS sequence"/>
</dbReference>
<dbReference type="AlphaFoldDB" id="A0A7E4UXV9"/>
<proteinExistence type="predicted"/>
<keyword evidence="1" id="KW-1185">Reference proteome</keyword>
<evidence type="ECO:0000313" key="2">
    <source>
        <dbReference type="WBParaSite" id="Pan_g13747.t1"/>
    </source>
</evidence>
<protein>
    <submittedName>
        <fullName evidence="2">Fibronectin type-III domain-containing protein</fullName>
    </submittedName>
</protein>
<reference evidence="2" key="2">
    <citation type="submission" date="2020-10" db="UniProtKB">
        <authorList>
            <consortium name="WormBaseParasite"/>
        </authorList>
    </citation>
    <scope>IDENTIFICATION</scope>
</reference>
<accession>A0A7E4UXV9</accession>
<organism evidence="1 2">
    <name type="scientific">Panagrellus redivivus</name>
    <name type="common">Microworm</name>
    <dbReference type="NCBI Taxonomy" id="6233"/>
    <lineage>
        <taxon>Eukaryota</taxon>
        <taxon>Metazoa</taxon>
        <taxon>Ecdysozoa</taxon>
        <taxon>Nematoda</taxon>
        <taxon>Chromadorea</taxon>
        <taxon>Rhabditida</taxon>
        <taxon>Tylenchina</taxon>
        <taxon>Panagrolaimomorpha</taxon>
        <taxon>Panagrolaimoidea</taxon>
        <taxon>Panagrolaimidae</taxon>
        <taxon>Panagrellus</taxon>
    </lineage>
</organism>